<dbReference type="EMBL" id="NBNE01000351">
    <property type="protein sequence ID" value="OWZ20187.1"/>
    <property type="molecule type" value="Genomic_DNA"/>
</dbReference>
<evidence type="ECO:0000313" key="2">
    <source>
        <dbReference type="Proteomes" id="UP000198211"/>
    </source>
</evidence>
<protein>
    <submittedName>
        <fullName evidence="1">Uncharacterized protein</fullName>
    </submittedName>
</protein>
<dbReference type="AlphaFoldDB" id="A0A225WSZ3"/>
<evidence type="ECO:0000313" key="1">
    <source>
        <dbReference type="EMBL" id="OWZ20187.1"/>
    </source>
</evidence>
<keyword evidence="2" id="KW-1185">Reference proteome</keyword>
<dbReference type="Proteomes" id="UP000198211">
    <property type="component" value="Unassembled WGS sequence"/>
</dbReference>
<reference evidence="2" key="1">
    <citation type="submission" date="2017-03" db="EMBL/GenBank/DDBJ databases">
        <title>Phytopthora megakarya and P. palmivora, two closely related causual agents of cacao black pod achieved similar genome size and gene model numbers by different mechanisms.</title>
        <authorList>
            <person name="Ali S."/>
            <person name="Shao J."/>
            <person name="Larry D.J."/>
            <person name="Kronmiller B."/>
            <person name="Shen D."/>
            <person name="Strem M.D."/>
            <person name="Melnick R.L."/>
            <person name="Guiltinan M.J."/>
            <person name="Tyler B.M."/>
            <person name="Meinhardt L.W."/>
            <person name="Bailey B.A."/>
        </authorList>
    </citation>
    <scope>NUCLEOTIDE SEQUENCE [LARGE SCALE GENOMIC DNA]</scope>
    <source>
        <strain evidence="2">zdho120</strain>
    </source>
</reference>
<organism evidence="1 2">
    <name type="scientific">Phytophthora megakarya</name>
    <dbReference type="NCBI Taxonomy" id="4795"/>
    <lineage>
        <taxon>Eukaryota</taxon>
        <taxon>Sar</taxon>
        <taxon>Stramenopiles</taxon>
        <taxon>Oomycota</taxon>
        <taxon>Peronosporomycetes</taxon>
        <taxon>Peronosporales</taxon>
        <taxon>Peronosporaceae</taxon>
        <taxon>Phytophthora</taxon>
    </lineage>
</organism>
<accession>A0A225WSZ3</accession>
<name>A0A225WSZ3_9STRA</name>
<sequence length="205" mass="23607">MEIQQLHREIKAFDAGTVQIVPAKNNLWNVVVDYFRIFRHGLLPRPQFMIQVDFLRNHIPIDMIYNTGYGSEEILRNWSCSQWFDNLEMRLEGLQNQGTDSLVATTKVCVTITTRTLRSVFPHLIDTMNDGKNNKVLSRLGEKLLGQQIIMRGSTYFEWDSTNGHLASVIAQSDMLTPVLRKLGSLDDASYVFKNALISPDFQWR</sequence>
<dbReference type="OrthoDB" id="99302at2759"/>
<gene>
    <name evidence="1" type="ORF">PHMEG_0005421</name>
</gene>
<comment type="caution">
    <text evidence="1">The sequence shown here is derived from an EMBL/GenBank/DDBJ whole genome shotgun (WGS) entry which is preliminary data.</text>
</comment>
<proteinExistence type="predicted"/>